<evidence type="ECO:0000313" key="1">
    <source>
        <dbReference type="EMBL" id="RLW03294.1"/>
    </source>
</evidence>
<proteinExistence type="predicted"/>
<gene>
    <name evidence="1" type="ORF">DV515_00006520</name>
</gene>
<dbReference type="AlphaFoldDB" id="A0A3L8SKZ4"/>
<organism evidence="1 2">
    <name type="scientific">Chloebia gouldiae</name>
    <name type="common">Gouldian finch</name>
    <name type="synonym">Erythrura gouldiae</name>
    <dbReference type="NCBI Taxonomy" id="44316"/>
    <lineage>
        <taxon>Eukaryota</taxon>
        <taxon>Metazoa</taxon>
        <taxon>Chordata</taxon>
        <taxon>Craniata</taxon>
        <taxon>Vertebrata</taxon>
        <taxon>Euteleostomi</taxon>
        <taxon>Archelosauria</taxon>
        <taxon>Archosauria</taxon>
        <taxon>Dinosauria</taxon>
        <taxon>Saurischia</taxon>
        <taxon>Theropoda</taxon>
        <taxon>Coelurosauria</taxon>
        <taxon>Aves</taxon>
        <taxon>Neognathae</taxon>
        <taxon>Neoaves</taxon>
        <taxon>Telluraves</taxon>
        <taxon>Australaves</taxon>
        <taxon>Passeriformes</taxon>
        <taxon>Passeroidea</taxon>
        <taxon>Passeridae</taxon>
        <taxon>Chloebia</taxon>
    </lineage>
</organism>
<evidence type="ECO:0000313" key="2">
    <source>
        <dbReference type="Proteomes" id="UP000276834"/>
    </source>
</evidence>
<dbReference type="Proteomes" id="UP000276834">
    <property type="component" value="Unassembled WGS sequence"/>
</dbReference>
<accession>A0A3L8SKZ4</accession>
<sequence length="95" mass="10551">MPIQQNGRALQRWHLSREDTQPSLAQIMALGQSSRGGCQHNSSEVKAVAPRVTPSLHNYRGVKPGQVWKEGNESIVSEIASQDQMSPCMNLCMYL</sequence>
<protein>
    <submittedName>
        <fullName evidence="1">Uncharacterized protein</fullName>
    </submittedName>
</protein>
<reference evidence="1 2" key="1">
    <citation type="journal article" date="2018" name="Proc. R. Soc. B">
        <title>A non-coding region near Follistatin controls head colour polymorphism in the Gouldian finch.</title>
        <authorList>
            <person name="Toomey M.B."/>
            <person name="Marques C.I."/>
            <person name="Andrade P."/>
            <person name="Araujo P.M."/>
            <person name="Sabatino S."/>
            <person name="Gazda M.A."/>
            <person name="Afonso S."/>
            <person name="Lopes R.J."/>
            <person name="Corbo J.C."/>
            <person name="Carneiro M."/>
        </authorList>
    </citation>
    <scope>NUCLEOTIDE SEQUENCE [LARGE SCALE GENOMIC DNA]</scope>
    <source>
        <strain evidence="1">Red01</strain>
        <tissue evidence="1">Muscle</tissue>
    </source>
</reference>
<keyword evidence="2" id="KW-1185">Reference proteome</keyword>
<comment type="caution">
    <text evidence="1">The sequence shown here is derived from an EMBL/GenBank/DDBJ whole genome shotgun (WGS) entry which is preliminary data.</text>
</comment>
<dbReference type="EMBL" id="QUSF01000016">
    <property type="protein sequence ID" value="RLW03294.1"/>
    <property type="molecule type" value="Genomic_DNA"/>
</dbReference>
<name>A0A3L8SKZ4_CHLGU</name>